<accession>A0A934MNM9</accession>
<gene>
    <name evidence="2" type="ORF">JFN88_01555</name>
</gene>
<dbReference type="EMBL" id="JAELUP010000003">
    <property type="protein sequence ID" value="MBJ6360008.1"/>
    <property type="molecule type" value="Genomic_DNA"/>
</dbReference>
<protein>
    <submittedName>
        <fullName evidence="2">Uncharacterized protein</fullName>
    </submittedName>
</protein>
<evidence type="ECO:0000256" key="1">
    <source>
        <dbReference type="SAM" id="SignalP"/>
    </source>
</evidence>
<sequence>MKFKKVFYLMLVLTMMMTTSAYAAGNEEAQSGTGPEGVAVNVLNLADGKLTTLDENGVETVSYLTEEQIAEKLAEAEAASANQIGARAVNTTQYVSIPREIDGNQAVSIGNFNTYPHYNLYVHVVYLSYVTNMNIILESPDGSRVWRENVSQGQVVWFNINNPSLNYKIKVSTNGNLVGAGALKIYST</sequence>
<feature type="chain" id="PRO_5037313159" evidence="1">
    <location>
        <begin position="24"/>
        <end position="188"/>
    </location>
</feature>
<comment type="caution">
    <text evidence="2">The sequence shown here is derived from an EMBL/GenBank/DDBJ whole genome shotgun (WGS) entry which is preliminary data.</text>
</comment>
<keyword evidence="1" id="KW-0732">Signal</keyword>
<dbReference type="Proteomes" id="UP000640274">
    <property type="component" value="Unassembled WGS sequence"/>
</dbReference>
<organism evidence="2 3">
    <name type="scientific">Paenibacillus roseus</name>
    <dbReference type="NCBI Taxonomy" id="2798579"/>
    <lineage>
        <taxon>Bacteria</taxon>
        <taxon>Bacillati</taxon>
        <taxon>Bacillota</taxon>
        <taxon>Bacilli</taxon>
        <taxon>Bacillales</taxon>
        <taxon>Paenibacillaceae</taxon>
        <taxon>Paenibacillus</taxon>
    </lineage>
</organism>
<name>A0A934MNM9_9BACL</name>
<evidence type="ECO:0000313" key="3">
    <source>
        <dbReference type="Proteomes" id="UP000640274"/>
    </source>
</evidence>
<dbReference type="RefSeq" id="WP_199017533.1">
    <property type="nucleotide sequence ID" value="NZ_JAELUP010000003.1"/>
</dbReference>
<keyword evidence="3" id="KW-1185">Reference proteome</keyword>
<evidence type="ECO:0000313" key="2">
    <source>
        <dbReference type="EMBL" id="MBJ6360008.1"/>
    </source>
</evidence>
<dbReference type="AlphaFoldDB" id="A0A934MNM9"/>
<proteinExistence type="predicted"/>
<reference evidence="2" key="1">
    <citation type="submission" date="2020-12" db="EMBL/GenBank/DDBJ databases">
        <authorList>
            <person name="Huq M.A."/>
        </authorList>
    </citation>
    <scope>NUCLEOTIDE SEQUENCE</scope>
    <source>
        <strain evidence="2">MAHUQ-46</strain>
    </source>
</reference>
<feature type="signal peptide" evidence="1">
    <location>
        <begin position="1"/>
        <end position="23"/>
    </location>
</feature>